<evidence type="ECO:0000256" key="5">
    <source>
        <dbReference type="ARBA" id="ARBA00022737"/>
    </source>
</evidence>
<dbReference type="PROSITE" id="PS50920">
    <property type="entry name" value="SOLCAR"/>
    <property type="match status" value="1"/>
</dbReference>
<keyword evidence="4 10" id="KW-0812">Transmembrane</keyword>
<dbReference type="InterPro" id="IPR018108">
    <property type="entry name" value="MCP_transmembrane"/>
</dbReference>
<evidence type="ECO:0000256" key="4">
    <source>
        <dbReference type="ARBA" id="ARBA00022692"/>
    </source>
</evidence>
<comment type="subcellular location">
    <subcellularLocation>
        <location evidence="1">Mitochondrion membrane</location>
        <topology evidence="1">Multi-pass membrane protein</topology>
    </subcellularLocation>
</comment>
<evidence type="ECO:0000256" key="2">
    <source>
        <dbReference type="ARBA" id="ARBA00006375"/>
    </source>
</evidence>
<dbReference type="Gene3D" id="1.50.40.10">
    <property type="entry name" value="Mitochondrial carrier domain"/>
    <property type="match status" value="1"/>
</dbReference>
<dbReference type="InterPro" id="IPR050567">
    <property type="entry name" value="Mitochondrial_Carrier"/>
</dbReference>
<dbReference type="GO" id="GO:0031966">
    <property type="term" value="C:mitochondrial membrane"/>
    <property type="evidence" value="ECO:0007669"/>
    <property type="project" value="UniProtKB-SubCell"/>
</dbReference>
<dbReference type="GO" id="GO:0022857">
    <property type="term" value="F:transmembrane transporter activity"/>
    <property type="evidence" value="ECO:0007669"/>
    <property type="project" value="TreeGrafter"/>
</dbReference>
<evidence type="ECO:0000256" key="7">
    <source>
        <dbReference type="ARBA" id="ARBA00022989"/>
    </source>
</evidence>
<reference evidence="13 14" key="1">
    <citation type="submission" date="2021-11" db="EMBL/GenBank/DDBJ databases">
        <title>Black yeast isolated from Biological Soil Crust.</title>
        <authorList>
            <person name="Kurbessoian T."/>
        </authorList>
    </citation>
    <scope>NUCLEOTIDE SEQUENCE [LARGE SCALE GENOMIC DNA]</scope>
    <source>
        <strain evidence="13 14">CCFEE 5522</strain>
    </source>
</reference>
<evidence type="ECO:0000256" key="9">
    <source>
        <dbReference type="ARBA" id="ARBA00023136"/>
    </source>
</evidence>
<comment type="similarity">
    <text evidence="2 11">Belongs to the mitochondrial carrier (TC 2.A.29) family.</text>
</comment>
<dbReference type="Pfam" id="PF00153">
    <property type="entry name" value="Mito_carr"/>
    <property type="match status" value="1"/>
</dbReference>
<accession>A0AAV9J6H5</accession>
<dbReference type="Proteomes" id="UP001324427">
    <property type="component" value="Unassembled WGS sequence"/>
</dbReference>
<sequence>MSSIEDGGILLPPSLREGGGREGKPQKKRQDNASTGVGAATMRVLTARALAFWFRAPMKAFFRSRVDYMGYARAINPRVQAGEPWSWRMSSPALLASAVHRYGWSFLPNQVLPPLLANTVIGAVLYTSYLQTLALLHEPSGRATKRVDPLPPPSSTFAAGFVAGSVQSLVAAPLDALQDRFQAKHMTSGRYDNMWQFAYRKTREIGVRGIFAGWSLSFLRDSCGNAAFFATFEYVKGQAFYSFVSNVYGHYGKLTGFQKEVLNAQKGTAGNPVIRPHYLLEPAFLAFAGVAASIVQAVIQHPISRVQELHYRRLAWIDSHPHQARESGATRPRAMGLYASAYRKTFKEVYVLARREGGLRRWLYRHFLMRTLTQVPSTSAGLIAFEVIRRKYGNEQDTVHIEKDGYSIELV</sequence>
<organism evidence="13 14">
    <name type="scientific">Oleoguttula mirabilis</name>
    <dbReference type="NCBI Taxonomy" id="1507867"/>
    <lineage>
        <taxon>Eukaryota</taxon>
        <taxon>Fungi</taxon>
        <taxon>Dikarya</taxon>
        <taxon>Ascomycota</taxon>
        <taxon>Pezizomycotina</taxon>
        <taxon>Dothideomycetes</taxon>
        <taxon>Dothideomycetidae</taxon>
        <taxon>Mycosphaerellales</taxon>
        <taxon>Teratosphaeriaceae</taxon>
        <taxon>Oleoguttula</taxon>
    </lineage>
</organism>
<evidence type="ECO:0000256" key="10">
    <source>
        <dbReference type="PROSITE-ProRule" id="PRU00282"/>
    </source>
</evidence>
<keyword evidence="6" id="KW-0999">Mitochondrion inner membrane</keyword>
<feature type="compositionally biased region" description="Basic and acidic residues" evidence="12">
    <location>
        <begin position="18"/>
        <end position="31"/>
    </location>
</feature>
<evidence type="ECO:0000256" key="1">
    <source>
        <dbReference type="ARBA" id="ARBA00004225"/>
    </source>
</evidence>
<evidence type="ECO:0000256" key="3">
    <source>
        <dbReference type="ARBA" id="ARBA00022448"/>
    </source>
</evidence>
<dbReference type="AlphaFoldDB" id="A0AAV9J6H5"/>
<keyword evidence="5" id="KW-0677">Repeat</keyword>
<keyword evidence="7" id="KW-1133">Transmembrane helix</keyword>
<gene>
    <name evidence="13" type="ORF">LTR36_009042</name>
</gene>
<evidence type="ECO:0000313" key="14">
    <source>
        <dbReference type="Proteomes" id="UP001324427"/>
    </source>
</evidence>
<keyword evidence="14" id="KW-1185">Reference proteome</keyword>
<feature type="region of interest" description="Disordered" evidence="12">
    <location>
        <begin position="1"/>
        <end position="35"/>
    </location>
</feature>
<name>A0AAV9J6H5_9PEZI</name>
<dbReference type="EMBL" id="JAVFHQ010000064">
    <property type="protein sequence ID" value="KAK4540612.1"/>
    <property type="molecule type" value="Genomic_DNA"/>
</dbReference>
<evidence type="ECO:0008006" key="15">
    <source>
        <dbReference type="Google" id="ProtNLM"/>
    </source>
</evidence>
<dbReference type="PANTHER" id="PTHR45624:SF26">
    <property type="entry name" value="CARRIER PROTEIN, PUTATIVE (AFU_ORTHOLOGUE AFUA_1G07710)-RELATED"/>
    <property type="match status" value="1"/>
</dbReference>
<keyword evidence="3 11" id="KW-0813">Transport</keyword>
<feature type="repeat" description="Solcar" evidence="10">
    <location>
        <begin position="151"/>
        <end position="238"/>
    </location>
</feature>
<proteinExistence type="inferred from homology"/>
<evidence type="ECO:0000313" key="13">
    <source>
        <dbReference type="EMBL" id="KAK4540612.1"/>
    </source>
</evidence>
<keyword evidence="8" id="KW-0496">Mitochondrion</keyword>
<protein>
    <recommendedName>
        <fullName evidence="15">Mitochondrial carrier protein</fullName>
    </recommendedName>
</protein>
<dbReference type="SUPFAM" id="SSF103506">
    <property type="entry name" value="Mitochondrial carrier"/>
    <property type="match status" value="1"/>
</dbReference>
<comment type="caution">
    <text evidence="13">The sequence shown here is derived from an EMBL/GenBank/DDBJ whole genome shotgun (WGS) entry which is preliminary data.</text>
</comment>
<dbReference type="InterPro" id="IPR023395">
    <property type="entry name" value="MCP_dom_sf"/>
</dbReference>
<evidence type="ECO:0000256" key="8">
    <source>
        <dbReference type="ARBA" id="ARBA00023128"/>
    </source>
</evidence>
<evidence type="ECO:0000256" key="11">
    <source>
        <dbReference type="RuleBase" id="RU000488"/>
    </source>
</evidence>
<keyword evidence="9 10" id="KW-0472">Membrane</keyword>
<evidence type="ECO:0000256" key="6">
    <source>
        <dbReference type="ARBA" id="ARBA00022792"/>
    </source>
</evidence>
<dbReference type="PANTHER" id="PTHR45624">
    <property type="entry name" value="MITOCHONDRIAL BASIC AMINO ACIDS TRANSPORTER-RELATED"/>
    <property type="match status" value="1"/>
</dbReference>
<evidence type="ECO:0000256" key="12">
    <source>
        <dbReference type="SAM" id="MobiDB-lite"/>
    </source>
</evidence>